<dbReference type="FunFam" id="1.10.10.10:FF:000001">
    <property type="entry name" value="LysR family transcriptional regulator"/>
    <property type="match status" value="1"/>
</dbReference>
<dbReference type="PROSITE" id="PS50931">
    <property type="entry name" value="HTH_LYSR"/>
    <property type="match status" value="1"/>
</dbReference>
<dbReference type="GO" id="GO:0005829">
    <property type="term" value="C:cytosol"/>
    <property type="evidence" value="ECO:0007669"/>
    <property type="project" value="TreeGrafter"/>
</dbReference>
<dbReference type="CDD" id="cd05466">
    <property type="entry name" value="PBP2_LTTR_substrate"/>
    <property type="match status" value="1"/>
</dbReference>
<dbReference type="InterPro" id="IPR000847">
    <property type="entry name" value="LysR_HTH_N"/>
</dbReference>
<evidence type="ECO:0000256" key="1">
    <source>
        <dbReference type="ARBA" id="ARBA00009437"/>
    </source>
</evidence>
<feature type="domain" description="HTH lysR-type" evidence="5">
    <location>
        <begin position="1"/>
        <end position="58"/>
    </location>
</feature>
<dbReference type="PANTHER" id="PTHR30419">
    <property type="entry name" value="HTH-TYPE TRANSCRIPTIONAL REGULATOR YBHD"/>
    <property type="match status" value="1"/>
</dbReference>
<comment type="similarity">
    <text evidence="1">Belongs to the LysR transcriptional regulatory family.</text>
</comment>
<reference evidence="7" key="1">
    <citation type="submission" date="2017-08" db="EMBL/GenBank/DDBJ databases">
        <authorList>
            <person name="Varghese N."/>
            <person name="Submissions S."/>
        </authorList>
    </citation>
    <scope>NUCLEOTIDE SEQUENCE [LARGE SCALE GENOMIC DNA]</scope>
    <source>
        <strain evidence="7">JC22</strain>
    </source>
</reference>
<dbReference type="SUPFAM" id="SSF53850">
    <property type="entry name" value="Periplasmic binding protein-like II"/>
    <property type="match status" value="1"/>
</dbReference>
<dbReference type="GO" id="GO:0003700">
    <property type="term" value="F:DNA-binding transcription factor activity"/>
    <property type="evidence" value="ECO:0007669"/>
    <property type="project" value="InterPro"/>
</dbReference>
<gene>
    <name evidence="6" type="ORF">SAMN05880501_10212</name>
</gene>
<dbReference type="InterPro" id="IPR050950">
    <property type="entry name" value="HTH-type_LysR_regulators"/>
</dbReference>
<dbReference type="OrthoDB" id="9803735at2"/>
<dbReference type="PRINTS" id="PR00039">
    <property type="entry name" value="HTHLYSR"/>
</dbReference>
<dbReference type="InterPro" id="IPR005119">
    <property type="entry name" value="LysR_subst-bd"/>
</dbReference>
<dbReference type="GO" id="GO:0003677">
    <property type="term" value="F:DNA binding"/>
    <property type="evidence" value="ECO:0007669"/>
    <property type="project" value="UniProtKB-KW"/>
</dbReference>
<dbReference type="Proteomes" id="UP000219636">
    <property type="component" value="Unassembled WGS sequence"/>
</dbReference>
<dbReference type="Gene3D" id="3.40.190.290">
    <property type="match status" value="1"/>
</dbReference>
<protein>
    <submittedName>
        <fullName evidence="6">DNA-binding transcriptional LysR family regulator</fullName>
    </submittedName>
</protein>
<dbReference type="PANTHER" id="PTHR30419:SF28">
    <property type="entry name" value="HTH-TYPE TRANSCRIPTIONAL REGULATOR BSDA"/>
    <property type="match status" value="1"/>
</dbReference>
<dbReference type="AlphaFoldDB" id="A0A285RW89"/>
<keyword evidence="7" id="KW-1185">Reference proteome</keyword>
<dbReference type="InterPro" id="IPR036388">
    <property type="entry name" value="WH-like_DNA-bd_sf"/>
</dbReference>
<organism evidence="6 7">
    <name type="scientific">Ureibacillus xyleni</name>
    <dbReference type="NCBI Taxonomy" id="614648"/>
    <lineage>
        <taxon>Bacteria</taxon>
        <taxon>Bacillati</taxon>
        <taxon>Bacillota</taxon>
        <taxon>Bacilli</taxon>
        <taxon>Bacillales</taxon>
        <taxon>Caryophanaceae</taxon>
        <taxon>Ureibacillus</taxon>
    </lineage>
</organism>
<evidence type="ECO:0000256" key="2">
    <source>
        <dbReference type="ARBA" id="ARBA00023015"/>
    </source>
</evidence>
<evidence type="ECO:0000313" key="7">
    <source>
        <dbReference type="Proteomes" id="UP000219636"/>
    </source>
</evidence>
<accession>A0A285RW89</accession>
<dbReference type="SUPFAM" id="SSF46785">
    <property type="entry name" value="Winged helix' DNA-binding domain"/>
    <property type="match status" value="1"/>
</dbReference>
<name>A0A285RW89_9BACL</name>
<proteinExistence type="inferred from homology"/>
<evidence type="ECO:0000259" key="5">
    <source>
        <dbReference type="PROSITE" id="PS50931"/>
    </source>
</evidence>
<keyword evidence="4" id="KW-0804">Transcription</keyword>
<evidence type="ECO:0000313" key="6">
    <source>
        <dbReference type="EMBL" id="SOB98437.1"/>
    </source>
</evidence>
<dbReference type="Gene3D" id="1.10.10.10">
    <property type="entry name" value="Winged helix-like DNA-binding domain superfamily/Winged helix DNA-binding domain"/>
    <property type="match status" value="1"/>
</dbReference>
<evidence type="ECO:0000256" key="4">
    <source>
        <dbReference type="ARBA" id="ARBA00023163"/>
    </source>
</evidence>
<evidence type="ECO:0000256" key="3">
    <source>
        <dbReference type="ARBA" id="ARBA00023125"/>
    </source>
</evidence>
<sequence length="302" mass="34693">MDLRQLKYFVTIVEEGQITKAAKKLHMAQPPLSYQLKLIESELECQLFDRNGRNMILTESGSILYKKAKSLLSNFEETIFEVKEVGKGIKGLLSIGVDQTCQSYITEKIVTMSKQYPDLRFKLNEGDTFSLTESLDRKEIDVAIIQQPIEDDRFDSLSLPSEQYVLVTPEIWQLDGPIEMKSLKDVPFLSFYRHRNCNTFKIIIDEFRRHGFSPNIICDCIDLAMIVSLIKEGLGVTILPRNSLDKLSTKGIKILDFVDCNIQSKATIIWPKNRYLSKNARNFISMFNKVKTSDLDKLFVTL</sequence>
<keyword evidence="3 6" id="KW-0238">DNA-binding</keyword>
<dbReference type="EMBL" id="OBMQ01000002">
    <property type="protein sequence ID" value="SOB98437.1"/>
    <property type="molecule type" value="Genomic_DNA"/>
</dbReference>
<dbReference type="InterPro" id="IPR036390">
    <property type="entry name" value="WH_DNA-bd_sf"/>
</dbReference>
<dbReference type="RefSeq" id="WP_097072381.1">
    <property type="nucleotide sequence ID" value="NZ_OBMQ01000002.1"/>
</dbReference>
<keyword evidence="2" id="KW-0805">Transcription regulation</keyword>
<dbReference type="Pfam" id="PF00126">
    <property type="entry name" value="HTH_1"/>
    <property type="match status" value="1"/>
</dbReference>
<dbReference type="Pfam" id="PF03466">
    <property type="entry name" value="LysR_substrate"/>
    <property type="match status" value="1"/>
</dbReference>